<protein>
    <submittedName>
        <fullName evidence="3">ABC transporter domain-containing protein</fullName>
    </submittedName>
</protein>
<evidence type="ECO:0000313" key="2">
    <source>
        <dbReference type="Proteomes" id="UP000279833"/>
    </source>
</evidence>
<evidence type="ECO:0000313" key="1">
    <source>
        <dbReference type="EMBL" id="VDP81595.1"/>
    </source>
</evidence>
<name>A0A183L721_9TREM</name>
<gene>
    <name evidence="1" type="ORF">SCUD_LOCUS23141</name>
</gene>
<reference evidence="3" key="1">
    <citation type="submission" date="2016-06" db="UniProtKB">
        <authorList>
            <consortium name="WormBaseParasite"/>
        </authorList>
    </citation>
    <scope>IDENTIFICATION</scope>
</reference>
<proteinExistence type="predicted"/>
<dbReference type="AlphaFoldDB" id="A0A183L721"/>
<accession>A0A183L721</accession>
<organism evidence="3">
    <name type="scientific">Schistosoma curassoni</name>
    <dbReference type="NCBI Taxonomy" id="6186"/>
    <lineage>
        <taxon>Eukaryota</taxon>
        <taxon>Metazoa</taxon>
        <taxon>Spiralia</taxon>
        <taxon>Lophotrochozoa</taxon>
        <taxon>Platyhelminthes</taxon>
        <taxon>Trematoda</taxon>
        <taxon>Digenea</taxon>
        <taxon>Strigeidida</taxon>
        <taxon>Schistosomatoidea</taxon>
        <taxon>Schistosomatidae</taxon>
        <taxon>Schistosoma</taxon>
    </lineage>
</organism>
<keyword evidence="2" id="KW-1185">Reference proteome</keyword>
<evidence type="ECO:0000313" key="3">
    <source>
        <dbReference type="WBParaSite" id="SCUD_0002314401-mRNA-1"/>
    </source>
</evidence>
<dbReference type="EMBL" id="UZAK01052375">
    <property type="protein sequence ID" value="VDP81595.1"/>
    <property type="molecule type" value="Genomic_DNA"/>
</dbReference>
<dbReference type="WBParaSite" id="SCUD_0002314401-mRNA-1">
    <property type="protein sequence ID" value="SCUD_0002314401-mRNA-1"/>
    <property type="gene ID" value="SCUD_0002314401"/>
</dbReference>
<dbReference type="Proteomes" id="UP000279833">
    <property type="component" value="Unassembled WGS sequence"/>
</dbReference>
<sequence length="49" mass="5295">SSFDSTLRCVVFFFLKNLKQITLNSINFKACGRELIGIIGSVGSGKVSV</sequence>
<reference evidence="1 2" key="2">
    <citation type="submission" date="2018-11" db="EMBL/GenBank/DDBJ databases">
        <authorList>
            <consortium name="Pathogen Informatics"/>
        </authorList>
    </citation>
    <scope>NUCLEOTIDE SEQUENCE [LARGE SCALE GENOMIC DNA]</scope>
    <source>
        <strain evidence="1">Dakar</strain>
        <strain evidence="2">Dakar, Senegal</strain>
    </source>
</reference>